<evidence type="ECO:0000259" key="10">
    <source>
        <dbReference type="SMART" id="SM01029"/>
    </source>
</evidence>
<dbReference type="PANTHER" id="PTHR23421">
    <property type="entry name" value="BETA-GALACTOSIDASE RELATED"/>
    <property type="match status" value="1"/>
</dbReference>
<dbReference type="SUPFAM" id="SSF51445">
    <property type="entry name" value="(Trans)glycosidases"/>
    <property type="match status" value="1"/>
</dbReference>
<evidence type="ECO:0000256" key="4">
    <source>
        <dbReference type="ARBA" id="ARBA00012756"/>
    </source>
</evidence>
<dbReference type="EC" id="3.2.1.23" evidence="4"/>
<comment type="function">
    <text evidence="2">Cleaves beta-linked terminal galactosyl residues from gangliosides, glycoproteins, and glycosaminoglycans.</text>
</comment>
<keyword evidence="5" id="KW-0732">Signal</keyword>
<dbReference type="FunFam" id="3.20.20.80:FF:000040">
    <property type="entry name" value="Beta-galactosidase A"/>
    <property type="match status" value="1"/>
</dbReference>
<dbReference type="VEuPathDB" id="FungiDB:M747DRAFT_230546"/>
<comment type="caution">
    <text evidence="11">The sequence shown here is derived from an EMBL/GenBank/DDBJ whole genome shotgun (WGS) entry which is preliminary data.</text>
</comment>
<evidence type="ECO:0000256" key="2">
    <source>
        <dbReference type="ARBA" id="ARBA00002691"/>
    </source>
</evidence>
<comment type="similarity">
    <text evidence="3 9">Belongs to the glycosyl hydrolase 35 family.</text>
</comment>
<dbReference type="SUPFAM" id="SSF117100">
    <property type="entry name" value="Beta-galactosidase LacA, domain 3"/>
    <property type="match status" value="1"/>
</dbReference>
<dbReference type="InterPro" id="IPR001944">
    <property type="entry name" value="Glycoside_Hdrlase_35"/>
</dbReference>
<dbReference type="VEuPathDB" id="FungiDB:An07g04420"/>
<keyword evidence="8" id="KW-0326">Glycosidase</keyword>
<evidence type="ECO:0000313" key="12">
    <source>
        <dbReference type="Proteomes" id="UP000197666"/>
    </source>
</evidence>
<dbReference type="VEuPathDB" id="FungiDB:ASPNIDRAFT2_1211965"/>
<dbReference type="SMART" id="SM01029">
    <property type="entry name" value="BetaGal_dom2"/>
    <property type="match status" value="1"/>
</dbReference>
<dbReference type="Proteomes" id="UP000197666">
    <property type="component" value="Unassembled WGS sequence"/>
</dbReference>
<evidence type="ECO:0000256" key="7">
    <source>
        <dbReference type="ARBA" id="ARBA00023180"/>
    </source>
</evidence>
<evidence type="ECO:0000256" key="9">
    <source>
        <dbReference type="RuleBase" id="RU003679"/>
    </source>
</evidence>
<comment type="catalytic activity">
    <reaction evidence="1">
        <text>Hydrolysis of terminal non-reducing beta-D-galactose residues in beta-D-galactosides.</text>
        <dbReference type="EC" id="3.2.1.23"/>
    </reaction>
</comment>
<evidence type="ECO:0000256" key="6">
    <source>
        <dbReference type="ARBA" id="ARBA00022801"/>
    </source>
</evidence>
<dbReference type="FunFam" id="2.60.120.260:FF:000065">
    <property type="entry name" value="Beta-galactosidase A"/>
    <property type="match status" value="1"/>
</dbReference>
<dbReference type="GO" id="GO:0005975">
    <property type="term" value="P:carbohydrate metabolic process"/>
    <property type="evidence" value="ECO:0007669"/>
    <property type="project" value="InterPro"/>
</dbReference>
<dbReference type="Pfam" id="PF13364">
    <property type="entry name" value="BetaGal_ABD2"/>
    <property type="match status" value="2"/>
</dbReference>
<dbReference type="EMBL" id="NKJJ02000007">
    <property type="protein sequence ID" value="TPR07966.1"/>
    <property type="molecule type" value="Genomic_DNA"/>
</dbReference>
<keyword evidence="6" id="KW-0378">Hydrolase</keyword>
<feature type="domain" description="Beta-galactosidase" evidence="10">
    <location>
        <begin position="438"/>
        <end position="615"/>
    </location>
</feature>
<proteinExistence type="inferred from homology"/>
<sequence>MAQMQAFSEYIETQDCHQLSNLSKFFGLLYAESVGTRNWASILFVHLLHILHSALQGPDPPQAWILTNAMQIALSVSNTSTGSVTWDEYSLLINGERAFINAAEFHYQRLPVPEMWLDVLQKLKANGFNTISVYFFWSYHSASKDAYDFKTGAHNIQRLFDMAKQAGLWVIARPGPYVNAQTNAGGLALWGSDGSMGKLRTSDEAFHQAWLPYMRKVGQIIAANQITRGGPVILCQVENELQETTHEPNNTLVTYMEQLEAVIRDAGITVPTTHNEKGMRYVSWSRDYGNVGGAVDIYGLDTYPAGFLVGNRCDGATGFNVVRTYYQWFMNYSWTGPIYLAEFEGGRTLTWGAPQNYDDCRSEHSTTFVDIYYKNNIGQRVTLQSIYEGYGGTNWGHSASPVAYTSNDYMTPLRETREQWAKLWQTKLIQLFSGSAPDLLKTYMYGNGSGYSLSTLDAYSWVLKNPDTQATFTVLQQNETPSTTTIAFSAYLNTSLGNMTVPDIQLQGRQSKILVTDYMFGNQTLLYSSTDVLTNAILPGHDVLALYLWEGQTGEFALKTPRNLTLQVYGASIVSSTLHPGYQKIKYTQATGSTVLRFTNGVIVLLLDQTTAWHFWAPSTSNYPSPRPDQKLFILGPYLVRSASVENEVLQVSGDNNGTTTLESFIGDVPIKAIEWNGQRLTATKTPYGSYTAQIPGTEHRSVNLPSLNHWRSADSLPEAQPGYDDSRWTVANKNSTLSPQAPLTLPVLFSSDYGYYAGAKIYRGYFDGTNHTAVNITASGGLAFGWNAWLNGHLIGGHTGDPNLSATNMTLTLPGPHLRTMNNVITVIVDYHGHDETNIANGAGNPRGILGAYLLPGGTRPATGFKLWKIQGNAGGAKNIDPVRGPMNEGGLYAERLGWFLPGFPASDNKEFNSTSSPLDGISKPGVRFYVTAFDLDIDRDLDAPIGVSFSAPNGTIARVMLWVNGYQYGKYVPHIGPQTKFPVPPGIINNRGQNTLALSLWAQTNDGAKLDTVELFTYGLYQTDFQFDRDWSYLQPGWEGRSVYA</sequence>
<evidence type="ECO:0000256" key="1">
    <source>
        <dbReference type="ARBA" id="ARBA00001412"/>
    </source>
</evidence>
<dbReference type="InterPro" id="IPR025300">
    <property type="entry name" value="BetaGal_jelly_roll_dom"/>
</dbReference>
<dbReference type="InterPro" id="IPR018954">
    <property type="entry name" value="Betagal_dom2"/>
</dbReference>
<reference evidence="12" key="1">
    <citation type="submission" date="2018-10" db="EMBL/GenBank/DDBJ databases">
        <title>FDA dAtabase for Regulatory Grade micrObial Sequences (FDA-ARGOS): Supporting development and validation of Infectious Disease Dx tests.</title>
        <authorList>
            <person name="Kerrigan L."/>
            <person name="Tallon L."/>
            <person name="Sadzewicz L."/>
            <person name="Sengamalay N."/>
            <person name="Ott S."/>
            <person name="Godinez A."/>
            <person name="Nagaraj S."/>
            <person name="Vavikolanu K."/>
            <person name="Nadendla S."/>
            <person name="George J."/>
            <person name="Sichtig H."/>
        </authorList>
    </citation>
    <scope>NUCLEOTIDE SEQUENCE [LARGE SCALE GENOMIC DNA]</scope>
    <source>
        <strain evidence="12">FDAARGOS_311</strain>
    </source>
</reference>
<dbReference type="Pfam" id="PF10435">
    <property type="entry name" value="BetaGal_dom2"/>
    <property type="match status" value="1"/>
</dbReference>
<dbReference type="InterPro" id="IPR037110">
    <property type="entry name" value="Betagal_dom2_sf"/>
</dbReference>
<dbReference type="PRINTS" id="PR00742">
    <property type="entry name" value="GLHYDRLASE35"/>
</dbReference>
<accession>A0A505I3U9</accession>
<dbReference type="GO" id="GO:0004565">
    <property type="term" value="F:beta-galactosidase activity"/>
    <property type="evidence" value="ECO:0007669"/>
    <property type="project" value="UniProtKB-EC"/>
</dbReference>
<dbReference type="InterPro" id="IPR008979">
    <property type="entry name" value="Galactose-bd-like_sf"/>
</dbReference>
<dbReference type="Gene3D" id="2.60.120.260">
    <property type="entry name" value="Galactose-binding domain-like"/>
    <property type="match status" value="2"/>
</dbReference>
<dbReference type="Pfam" id="PF13363">
    <property type="entry name" value="BetaGal_dom3"/>
    <property type="match status" value="1"/>
</dbReference>
<evidence type="ECO:0000256" key="3">
    <source>
        <dbReference type="ARBA" id="ARBA00009809"/>
    </source>
</evidence>
<dbReference type="SUPFAM" id="SSF51011">
    <property type="entry name" value="Glycosyl hydrolase domain"/>
    <property type="match status" value="1"/>
</dbReference>
<dbReference type="InterPro" id="IPR036833">
    <property type="entry name" value="BetaGal_dom3_sf"/>
</dbReference>
<name>A0A505I3U9_ASPNG</name>
<organism evidence="11 12">
    <name type="scientific">Aspergillus niger</name>
    <dbReference type="NCBI Taxonomy" id="5061"/>
    <lineage>
        <taxon>Eukaryota</taxon>
        <taxon>Fungi</taxon>
        <taxon>Dikarya</taxon>
        <taxon>Ascomycota</taxon>
        <taxon>Pezizomycotina</taxon>
        <taxon>Eurotiomycetes</taxon>
        <taxon>Eurotiomycetidae</taxon>
        <taxon>Eurotiales</taxon>
        <taxon>Aspergillaceae</taxon>
        <taxon>Aspergillus</taxon>
        <taxon>Aspergillus subgen. Circumdati</taxon>
    </lineage>
</organism>
<gene>
    <name evidence="11" type="ORF">CAN33_0016480</name>
</gene>
<protein>
    <recommendedName>
        <fullName evidence="4">beta-galactosidase</fullName>
        <ecNumber evidence="4">3.2.1.23</ecNumber>
    </recommendedName>
</protein>
<evidence type="ECO:0000256" key="8">
    <source>
        <dbReference type="ARBA" id="ARBA00023295"/>
    </source>
</evidence>
<dbReference type="VEuPathDB" id="FungiDB:ATCC64974_46330"/>
<dbReference type="Gene3D" id="3.20.20.80">
    <property type="entry name" value="Glycosidases"/>
    <property type="match status" value="1"/>
</dbReference>
<dbReference type="Pfam" id="PF01301">
    <property type="entry name" value="Glyco_hydro_35"/>
    <property type="match status" value="1"/>
</dbReference>
<dbReference type="AlphaFoldDB" id="A0A505I3U9"/>
<dbReference type="InterPro" id="IPR025972">
    <property type="entry name" value="BetaGal_dom3"/>
</dbReference>
<dbReference type="Gene3D" id="2.60.390.10">
    <property type="entry name" value="Beta-galactosidase, domain 3"/>
    <property type="match status" value="1"/>
</dbReference>
<keyword evidence="7" id="KW-0325">Glycoprotein</keyword>
<dbReference type="SUPFAM" id="SSF49785">
    <property type="entry name" value="Galactose-binding domain-like"/>
    <property type="match status" value="2"/>
</dbReference>
<dbReference type="InterPro" id="IPR031330">
    <property type="entry name" value="Gly_Hdrlase_35_cat"/>
</dbReference>
<dbReference type="InterPro" id="IPR017853">
    <property type="entry name" value="GH"/>
</dbReference>
<evidence type="ECO:0000256" key="5">
    <source>
        <dbReference type="ARBA" id="ARBA00022729"/>
    </source>
</evidence>
<dbReference type="Gene3D" id="2.102.20.10">
    <property type="entry name" value="Beta-galactosidase, domain 2"/>
    <property type="match status" value="1"/>
</dbReference>
<evidence type="ECO:0000313" key="11">
    <source>
        <dbReference type="EMBL" id="TPR07966.1"/>
    </source>
</evidence>